<evidence type="ECO:0000313" key="6">
    <source>
        <dbReference type="Proteomes" id="UP000198500"/>
    </source>
</evidence>
<dbReference type="PRINTS" id="PR00080">
    <property type="entry name" value="SDRFAMILY"/>
</dbReference>
<comment type="similarity">
    <text evidence="1">Belongs to the short-chain dehydrogenases/reductases (SDR) family.</text>
</comment>
<name>A0A1H3GU88_9GAMM</name>
<dbReference type="STRING" id="574349.SAMN05443545_11035"/>
<dbReference type="InterPro" id="IPR036291">
    <property type="entry name" value="NAD(P)-bd_dom_sf"/>
</dbReference>
<protein>
    <submittedName>
        <fullName evidence="5">2-keto-3-deoxy-L-fuconate dehydrogenase</fullName>
    </submittedName>
</protein>
<dbReference type="OrthoDB" id="9806974at2"/>
<reference evidence="5 6" key="1">
    <citation type="submission" date="2016-10" db="EMBL/GenBank/DDBJ databases">
        <authorList>
            <person name="de Groot N.N."/>
        </authorList>
    </citation>
    <scope>NUCLEOTIDE SEQUENCE [LARGE SCALE GENOMIC DNA]</scope>
    <source>
        <strain evidence="5 6">DSM 19219</strain>
    </source>
</reference>
<dbReference type="AlphaFoldDB" id="A0A1H3GU88"/>
<dbReference type="InterPro" id="IPR020904">
    <property type="entry name" value="Sc_DH/Rdtase_CS"/>
</dbReference>
<dbReference type="PROSITE" id="PS00061">
    <property type="entry name" value="ADH_SHORT"/>
    <property type="match status" value="1"/>
</dbReference>
<organism evidence="5 6">
    <name type="scientific">Aidingimonas halophila</name>
    <dbReference type="NCBI Taxonomy" id="574349"/>
    <lineage>
        <taxon>Bacteria</taxon>
        <taxon>Pseudomonadati</taxon>
        <taxon>Pseudomonadota</taxon>
        <taxon>Gammaproteobacteria</taxon>
        <taxon>Oceanospirillales</taxon>
        <taxon>Halomonadaceae</taxon>
        <taxon>Aidingimonas</taxon>
    </lineage>
</organism>
<sequence length="256" mass="26828">MTDSNDQVTRPGRVAGKTILVTGAGQGIGRAVVEQLAAEGGRVIATSRTLAPVDALAEQFARVESHQLDVADDQAIAALAARIGPIDVLANVAGYVHDGTILDTEPDDWERSFDINARAVYATCRAFLPGMLERGSGNILNIASVAGPLKGVPRRFAYSATKAAVVGMTRSLAMDFIRDGIRANVICPGTVESPSLVDRMHATGDAQAAREAFINRQPMGRLGRPEEIAALAVHLSSDESAYTTGAVYAVDGGAML</sequence>
<proteinExistence type="inferred from homology"/>
<evidence type="ECO:0000256" key="1">
    <source>
        <dbReference type="ARBA" id="ARBA00006484"/>
    </source>
</evidence>
<dbReference type="InterPro" id="IPR057326">
    <property type="entry name" value="KR_dom"/>
</dbReference>
<evidence type="ECO:0000313" key="5">
    <source>
        <dbReference type="EMBL" id="SDY05899.1"/>
    </source>
</evidence>
<keyword evidence="3" id="KW-0520">NAD</keyword>
<dbReference type="SUPFAM" id="SSF51735">
    <property type="entry name" value="NAD(P)-binding Rossmann-fold domains"/>
    <property type="match status" value="1"/>
</dbReference>
<dbReference type="InterPro" id="IPR002347">
    <property type="entry name" value="SDR_fam"/>
</dbReference>
<evidence type="ECO:0000256" key="2">
    <source>
        <dbReference type="ARBA" id="ARBA00023002"/>
    </source>
</evidence>
<gene>
    <name evidence="5" type="ORF">SAMN05443545_11035</name>
</gene>
<evidence type="ECO:0000259" key="4">
    <source>
        <dbReference type="SMART" id="SM00822"/>
    </source>
</evidence>
<feature type="domain" description="Ketoreductase" evidence="4">
    <location>
        <begin position="17"/>
        <end position="148"/>
    </location>
</feature>
<dbReference type="SMART" id="SM00822">
    <property type="entry name" value="PKS_KR"/>
    <property type="match status" value="1"/>
</dbReference>
<keyword evidence="6" id="KW-1185">Reference proteome</keyword>
<dbReference type="PANTHER" id="PTHR43477">
    <property type="entry name" value="DIHYDROANTICAPSIN 7-DEHYDROGENASE"/>
    <property type="match status" value="1"/>
</dbReference>
<dbReference type="PANTHER" id="PTHR43477:SF4">
    <property type="entry name" value="DEHYDROGENASE_REDUCTASE SDR FAMILY MEMBER 6"/>
    <property type="match status" value="1"/>
</dbReference>
<dbReference type="RefSeq" id="WP_092571864.1">
    <property type="nucleotide sequence ID" value="NZ_BMXH01000011.1"/>
</dbReference>
<accession>A0A1H3GU88</accession>
<dbReference type="Pfam" id="PF13561">
    <property type="entry name" value="adh_short_C2"/>
    <property type="match status" value="1"/>
</dbReference>
<dbReference type="EMBL" id="FNNI01000010">
    <property type="protein sequence ID" value="SDY05899.1"/>
    <property type="molecule type" value="Genomic_DNA"/>
</dbReference>
<evidence type="ECO:0000256" key="3">
    <source>
        <dbReference type="ARBA" id="ARBA00023027"/>
    </source>
</evidence>
<dbReference type="FunFam" id="3.40.50.720:FF:000084">
    <property type="entry name" value="Short-chain dehydrogenase reductase"/>
    <property type="match status" value="1"/>
</dbReference>
<dbReference type="PRINTS" id="PR00081">
    <property type="entry name" value="GDHRDH"/>
</dbReference>
<keyword evidence="2" id="KW-0560">Oxidoreductase</keyword>
<dbReference type="Proteomes" id="UP000198500">
    <property type="component" value="Unassembled WGS sequence"/>
</dbReference>
<dbReference type="Gene3D" id="3.40.50.720">
    <property type="entry name" value="NAD(P)-binding Rossmann-like Domain"/>
    <property type="match status" value="1"/>
</dbReference>
<dbReference type="InterPro" id="IPR051122">
    <property type="entry name" value="SDR_DHRS6-like"/>
</dbReference>
<dbReference type="GO" id="GO:0016491">
    <property type="term" value="F:oxidoreductase activity"/>
    <property type="evidence" value="ECO:0007669"/>
    <property type="project" value="UniProtKB-KW"/>
</dbReference>